<organism evidence="4 5">
    <name type="scientific">Strigomonas culicis</name>
    <dbReference type="NCBI Taxonomy" id="28005"/>
    <lineage>
        <taxon>Eukaryota</taxon>
        <taxon>Discoba</taxon>
        <taxon>Euglenozoa</taxon>
        <taxon>Kinetoplastea</taxon>
        <taxon>Metakinetoplastina</taxon>
        <taxon>Trypanosomatida</taxon>
        <taxon>Trypanosomatidae</taxon>
        <taxon>Strigomonadinae</taxon>
        <taxon>Strigomonas</taxon>
    </lineage>
</organism>
<dbReference type="PANTHER" id="PTHR30094:SF0">
    <property type="entry name" value="BIFUNCTIONAL GLUTATHIONYLSPERMIDINE SYNTHETASE_AMIDASE-RELATED"/>
    <property type="match status" value="1"/>
</dbReference>
<reference evidence="4" key="2">
    <citation type="submission" date="2013-03" db="EMBL/GenBank/DDBJ databases">
        <authorList>
            <person name="Motta M.C.M."/>
            <person name="Martins A.C.A."/>
            <person name="Preta C.M.C.C."/>
            <person name="Silva R."/>
            <person name="de Souza S.S."/>
            <person name="Klein C.C."/>
            <person name="de Almeida L.G.P."/>
            <person name="Cunha O.L."/>
            <person name="Colabardini A.C."/>
            <person name="Lima B.A."/>
            <person name="Machado C.R."/>
            <person name="Soares C.M.A."/>
            <person name="de Menezes C.B.A."/>
            <person name="Bartolomeu D.C."/>
            <person name="Grisard E.C."/>
            <person name="Fantinatti-Garboggini F."/>
            <person name="Rodrigues-Luiz G.F."/>
            <person name="Wagner G."/>
            <person name="Goldman G.H."/>
            <person name="Fietto J.L.R."/>
            <person name="Ciapina L.P."/>
            <person name="Brocchi M."/>
            <person name="Elias M.C."/>
            <person name="Goldman M.H.S."/>
            <person name="Sagot M.-F."/>
            <person name="Pereira M."/>
            <person name="Stoco P.H."/>
            <person name="Teixeira S.M.R."/>
            <person name="de Mendonca-Neto R.P."/>
            <person name="Maciel T.E.F."/>
            <person name="Mendes T.A.O."/>
            <person name="Urmenyi T.P."/>
            <person name="Teixeira M.M.G."/>
            <person name="de Camargo E.F.P."/>
            <person name="de Sousa W."/>
            <person name="Schenkman S."/>
            <person name="de Vasconcelos A.T.R."/>
        </authorList>
    </citation>
    <scope>NUCLEOTIDE SEQUENCE</scope>
</reference>
<evidence type="ECO:0000313" key="2">
    <source>
        <dbReference type="EMBL" id="EPY27555.1"/>
    </source>
</evidence>
<comment type="caution">
    <text evidence="4">The sequence shown here is derived from an EMBL/GenBank/DDBJ whole genome shotgun (WGS) entry which is preliminary data.</text>
</comment>
<sequence>MKVTHLFALTATAACILLIYTTRFAWSDYRPAVGTREREYDAYDPLTDCVTPFGTVIGYVGPVPVLSNCNRRFKSDITNFVNHFNPYDMEQPYNPGEPVQRSMTSTAYDCLDFVSRYMVYYRGLIVSMHHIFYEQWEYGSFINPARPEVRRETEKYANYKVASTLDERKRFAPRVGDVIVYNADPAMDLSAGHLAVVVRVEADMDDPVAKDKERLRQLREQRLHPRKVYIAEQNFGNADWGGKNYTRICRFVWEPVRGATGLYESILKDPDSLSIIGRLRIGRELSLTEEEPSAEEKGLQAMDEDKMKHKQGLK</sequence>
<accession>S9UZF8</accession>
<evidence type="ECO:0000313" key="5">
    <source>
        <dbReference type="Proteomes" id="UP000015354"/>
    </source>
</evidence>
<dbReference type="Proteomes" id="UP000015354">
    <property type="component" value="Unassembled WGS sequence"/>
</dbReference>
<dbReference type="SUPFAM" id="SSF54001">
    <property type="entry name" value="Cysteine proteinases"/>
    <property type="match status" value="1"/>
</dbReference>
<evidence type="ECO:0000313" key="4">
    <source>
        <dbReference type="EMBL" id="EPY36232.1"/>
    </source>
</evidence>
<dbReference type="AlphaFoldDB" id="S9UZF8"/>
<name>S9UZF8_9TRYP</name>
<dbReference type="PROSITE" id="PS51257">
    <property type="entry name" value="PROKAR_LIPOPROTEIN"/>
    <property type="match status" value="1"/>
</dbReference>
<gene>
    <name evidence="4" type="ORF">STCU_00689</name>
    <name evidence="3" type="ORF">STCU_01000</name>
    <name evidence="2" type="ORF">STCU_05692</name>
</gene>
<dbReference type="PANTHER" id="PTHR30094">
    <property type="entry name" value="BIFUNCTIONAL GLUTATHIONYLSPERMIDINE SYNTHETASE/AMIDASE-RELATED"/>
    <property type="match status" value="1"/>
</dbReference>
<dbReference type="EMBL" id="ATMH01005692">
    <property type="protein sequence ID" value="EPY27555.1"/>
    <property type="molecule type" value="Genomic_DNA"/>
</dbReference>
<evidence type="ECO:0000313" key="3">
    <source>
        <dbReference type="EMBL" id="EPY35674.1"/>
    </source>
</evidence>
<keyword evidence="5" id="KW-1185">Reference proteome</keyword>
<feature type="region of interest" description="Disordered" evidence="1">
    <location>
        <begin position="287"/>
        <end position="314"/>
    </location>
</feature>
<dbReference type="InterPro" id="IPR038765">
    <property type="entry name" value="Papain-like_cys_pep_sf"/>
</dbReference>
<dbReference type="Gene3D" id="3.90.1720.10">
    <property type="entry name" value="endopeptidase domain like (from Nostoc punctiforme)"/>
    <property type="match status" value="1"/>
</dbReference>
<dbReference type="EMBL" id="ATMH01001000">
    <property type="protein sequence ID" value="EPY35674.1"/>
    <property type="molecule type" value="Genomic_DNA"/>
</dbReference>
<protein>
    <submittedName>
        <fullName evidence="4">Uncharacterized protein</fullName>
    </submittedName>
</protein>
<proteinExistence type="predicted"/>
<dbReference type="InterPro" id="IPR051705">
    <property type="entry name" value="Gsp_Synthetase/Amidase"/>
</dbReference>
<reference evidence="4 5" key="1">
    <citation type="journal article" date="2013" name="PLoS ONE">
        <title>Predicting the Proteins of Angomonas deanei, Strigomonas culicis and Their Respective Endosymbionts Reveals New Aspects of the Trypanosomatidae Family.</title>
        <authorList>
            <person name="Motta M.C."/>
            <person name="Martins A.C."/>
            <person name="de Souza S.S."/>
            <person name="Catta-Preta C.M."/>
            <person name="Silva R."/>
            <person name="Klein C.C."/>
            <person name="de Almeida L.G."/>
            <person name="de Lima Cunha O."/>
            <person name="Ciapina L.P."/>
            <person name="Brocchi M."/>
            <person name="Colabardini A.C."/>
            <person name="de Araujo Lima B."/>
            <person name="Machado C.R."/>
            <person name="de Almeida Soares C.M."/>
            <person name="Probst C.M."/>
            <person name="de Menezes C.B."/>
            <person name="Thompson C.E."/>
            <person name="Bartholomeu D.C."/>
            <person name="Gradia D.F."/>
            <person name="Pavoni D.P."/>
            <person name="Grisard E.C."/>
            <person name="Fantinatti-Garboggini F."/>
            <person name="Marchini F.K."/>
            <person name="Rodrigues-Luiz G.F."/>
            <person name="Wagner G."/>
            <person name="Goldman G.H."/>
            <person name="Fietto J.L."/>
            <person name="Elias M.C."/>
            <person name="Goldman M.H."/>
            <person name="Sagot M.F."/>
            <person name="Pereira M."/>
            <person name="Stoco P.H."/>
            <person name="de Mendonca-Neto R.P."/>
            <person name="Teixeira S.M."/>
            <person name="Maciel T.E."/>
            <person name="de Oliveira Mendes T.A."/>
            <person name="Urmenyi T.P."/>
            <person name="de Souza W."/>
            <person name="Schenkman S."/>
            <person name="de Vasconcelos A.T."/>
        </authorList>
    </citation>
    <scope>NUCLEOTIDE SEQUENCE [LARGE SCALE GENOMIC DNA]</scope>
</reference>
<dbReference type="EMBL" id="ATMH01000689">
    <property type="protein sequence ID" value="EPY36232.1"/>
    <property type="molecule type" value="Genomic_DNA"/>
</dbReference>
<evidence type="ECO:0000256" key="1">
    <source>
        <dbReference type="SAM" id="MobiDB-lite"/>
    </source>
</evidence>
<dbReference type="OrthoDB" id="276324at2759"/>
<feature type="compositionally biased region" description="Basic and acidic residues" evidence="1">
    <location>
        <begin position="294"/>
        <end position="307"/>
    </location>
</feature>
<dbReference type="GO" id="GO:0016874">
    <property type="term" value="F:ligase activity"/>
    <property type="evidence" value="ECO:0007669"/>
    <property type="project" value="TreeGrafter"/>
</dbReference>